<comment type="caution">
    <text evidence="1">The sequence shown here is derived from an EMBL/GenBank/DDBJ whole genome shotgun (WGS) entry which is preliminary data.</text>
</comment>
<protein>
    <submittedName>
        <fullName evidence="1">Uncharacterized protein</fullName>
    </submittedName>
</protein>
<evidence type="ECO:0000313" key="1">
    <source>
        <dbReference type="EMBL" id="MEZ7196992.1"/>
    </source>
</evidence>
<dbReference type="EMBL" id="JBGLYH010000023">
    <property type="protein sequence ID" value="MEZ7196992.1"/>
    <property type="molecule type" value="Genomic_DNA"/>
</dbReference>
<feature type="non-terminal residue" evidence="1">
    <location>
        <position position="1"/>
    </location>
</feature>
<name>A0ABV4K5D2_9BACT</name>
<accession>A0ABV4K5D2</accession>
<keyword evidence="2" id="KW-1185">Reference proteome</keyword>
<reference evidence="1 2" key="1">
    <citation type="submission" date="2024-08" db="EMBL/GenBank/DDBJ databases">
        <title>Sulfate-reducing bacteria isolated from formation water of the oil field in Kazakhstan and description of Pseudodesulfovibrio sp.</title>
        <authorList>
            <person name="Bidzhieva S.K."/>
            <person name="Tourova T.P."/>
            <person name="Grouzdev D.S."/>
            <person name="Beletsky A.V."/>
            <person name="Sokolova D.S."/>
            <person name="Samigullina S.R."/>
            <person name="Poltaraus A.B."/>
            <person name="Avtukh A.N."/>
            <person name="Tereshina V.M."/>
            <person name="Zhaparov N.S."/>
            <person name="Mardanov A.V."/>
            <person name="Nazina T.N."/>
        </authorList>
    </citation>
    <scope>NUCLEOTIDE SEQUENCE [LARGE SCALE GENOMIC DNA]</scope>
    <source>
        <strain evidence="1 2">9FUS</strain>
    </source>
</reference>
<dbReference type="Proteomes" id="UP001568698">
    <property type="component" value="Unassembled WGS sequence"/>
</dbReference>
<proteinExistence type="predicted"/>
<dbReference type="RefSeq" id="WP_371386511.1">
    <property type="nucleotide sequence ID" value="NZ_JBGLYH010000023.1"/>
</dbReference>
<evidence type="ECO:0000313" key="2">
    <source>
        <dbReference type="Proteomes" id="UP001568698"/>
    </source>
</evidence>
<gene>
    <name evidence="1" type="ORF">AB6M95_09560</name>
</gene>
<sequence length="94" mass="10390">EKGFPFPLPPDPHPPFLPKLFIAASRGRRKMRFGSILTQGIAILFMERFGCAAPSGFSPALAQGFRELCRCDVIGSRFTQTITLLNEWFTGDGS</sequence>
<organism evidence="1 2">
    <name type="scientific">Pseudodesulfovibrio karagichevae</name>
    <dbReference type="NCBI Taxonomy" id="3239305"/>
    <lineage>
        <taxon>Bacteria</taxon>
        <taxon>Pseudomonadati</taxon>
        <taxon>Thermodesulfobacteriota</taxon>
        <taxon>Desulfovibrionia</taxon>
        <taxon>Desulfovibrionales</taxon>
        <taxon>Desulfovibrionaceae</taxon>
    </lineage>
</organism>